<dbReference type="Pfam" id="PF11185">
    <property type="entry name" value="DUF2971"/>
    <property type="match status" value="1"/>
</dbReference>
<accession>A0A5M7BHA7</accession>
<dbReference type="Proteomes" id="UP000315145">
    <property type="component" value="Unassembled WGS sequence"/>
</dbReference>
<proteinExistence type="predicted"/>
<evidence type="ECO:0000313" key="1">
    <source>
        <dbReference type="EMBL" id="KAA5827747.1"/>
    </source>
</evidence>
<dbReference type="EMBL" id="VMBF01000001">
    <property type="protein sequence ID" value="TSJ81992.1"/>
    <property type="molecule type" value="Genomic_DNA"/>
</dbReference>
<dbReference type="OrthoDB" id="190848at2"/>
<dbReference type="Proteomes" id="UP000322315">
    <property type="component" value="Unassembled WGS sequence"/>
</dbReference>
<reference evidence="1" key="3">
    <citation type="submission" date="2019-09" db="EMBL/GenBank/DDBJ databases">
        <authorList>
            <person name="Zhang D.-C."/>
        </authorList>
    </citation>
    <scope>NUCLEOTIDE SEQUENCE</scope>
    <source>
        <strain evidence="1">RU-4-M-4</strain>
    </source>
</reference>
<protein>
    <submittedName>
        <fullName evidence="1">DUF2971 domain-containing protein</fullName>
    </submittedName>
</protein>
<dbReference type="EMBL" id="VWRS01000001">
    <property type="protein sequence ID" value="KAA5827747.1"/>
    <property type="molecule type" value="Genomic_DNA"/>
</dbReference>
<keyword evidence="3" id="KW-1185">Reference proteome</keyword>
<dbReference type="AlphaFoldDB" id="A0A5M7BHA7"/>
<reference evidence="2 3" key="2">
    <citation type="submission" date="2019-07" db="EMBL/GenBank/DDBJ databases">
        <title>Algibacter marinivivus sp. nov., isolated from the surface of a marine red alga.</title>
        <authorList>
            <person name="Zhong X."/>
            <person name="Xu W."/>
            <person name="Zhang Y."/>
            <person name="Zhang Q."/>
            <person name="Du Z."/>
        </authorList>
    </citation>
    <scope>NUCLEOTIDE SEQUENCE [LARGE SCALE GENOMIC DNA]</scope>
    <source>
        <strain evidence="2 3">RU-4-M-4</strain>
    </source>
</reference>
<organism evidence="1 4">
    <name type="scientific">Algibacter amylolyticus</name>
    <dbReference type="NCBI Taxonomy" id="1608400"/>
    <lineage>
        <taxon>Bacteria</taxon>
        <taxon>Pseudomonadati</taxon>
        <taxon>Bacteroidota</taxon>
        <taxon>Flavobacteriia</taxon>
        <taxon>Flavobacteriales</taxon>
        <taxon>Flavobacteriaceae</taxon>
        <taxon>Algibacter</taxon>
    </lineage>
</organism>
<dbReference type="InterPro" id="IPR021352">
    <property type="entry name" value="DUF2971"/>
</dbReference>
<name>A0A5M7BHA7_9FLAO</name>
<sequence>MKSKIYKYSSFSEYSIINILNDELFMNHYSYFNDPFECNCKITAGFPEINSNSPRLKKIINAWGFENHMDPVVLDNYDNLVLSLEGFEPNIIKIIESARISCFSKREDNLMMWSHYADGLRGFCLEFDTKFILDNNDVELLEVLYQNNPSEIDTAEIAVLHDQVHYHENAIYEAEIKQKNILLKKLENNSLKEDLKIYNDSLDTVYKRSNVIHQKMLATKSIEWSYEEELRIILHSKNNNNLGVFMKYPKKSLKSIIIGQKMPVKQQQTIMKIIKAKRNKILIKKASVIDGRFHIKITDM</sequence>
<comment type="caution">
    <text evidence="1">The sequence shown here is derived from an EMBL/GenBank/DDBJ whole genome shotgun (WGS) entry which is preliminary data.</text>
</comment>
<evidence type="ECO:0000313" key="2">
    <source>
        <dbReference type="EMBL" id="TSJ81992.1"/>
    </source>
</evidence>
<gene>
    <name evidence="1" type="ORF">F2B50_02610</name>
    <name evidence="2" type="ORF">FPF71_02610</name>
</gene>
<reference evidence="1 4" key="1">
    <citation type="journal article" date="2015" name="Int. J. Syst. Evol. Microbiol.">
        <title>Algibacter amylolyticus sp. nov., isolated from intertidal sediment.</title>
        <authorList>
            <person name="Zhang D.C."/>
            <person name="Wu J."/>
            <person name="Neuner K."/>
            <person name="Yao J."/>
            <person name="Margesin R."/>
        </authorList>
    </citation>
    <scope>NUCLEOTIDE SEQUENCE [LARGE SCALE GENOMIC DNA]</scope>
    <source>
        <strain evidence="1 4">RU-4-M-4</strain>
    </source>
</reference>
<evidence type="ECO:0000313" key="4">
    <source>
        <dbReference type="Proteomes" id="UP000322315"/>
    </source>
</evidence>
<evidence type="ECO:0000313" key="3">
    <source>
        <dbReference type="Proteomes" id="UP000315145"/>
    </source>
</evidence>